<reference evidence="1 2" key="1">
    <citation type="submission" date="2019-09" db="EMBL/GenBank/DDBJ databases">
        <title>Draft genome of the ectomycorrhizal ascomycete Sphaerosporella brunnea.</title>
        <authorList>
            <consortium name="DOE Joint Genome Institute"/>
            <person name="Benucci G.M."/>
            <person name="Marozzi G."/>
            <person name="Antonielli L."/>
            <person name="Sanchez S."/>
            <person name="Marco P."/>
            <person name="Wang X."/>
            <person name="Falini L.B."/>
            <person name="Barry K."/>
            <person name="Haridas S."/>
            <person name="Lipzen A."/>
            <person name="Labutti K."/>
            <person name="Grigoriev I.V."/>
            <person name="Murat C."/>
            <person name="Martin F."/>
            <person name="Albertini E."/>
            <person name="Donnini D."/>
            <person name="Bonito G."/>
        </authorList>
    </citation>
    <scope>NUCLEOTIDE SEQUENCE [LARGE SCALE GENOMIC DNA]</scope>
    <source>
        <strain evidence="1 2">Sb_GMNB300</strain>
    </source>
</reference>
<name>A0A5J5EBP9_9PEZI</name>
<evidence type="ECO:0000313" key="1">
    <source>
        <dbReference type="EMBL" id="KAA8892671.1"/>
    </source>
</evidence>
<proteinExistence type="predicted"/>
<dbReference type="AlphaFoldDB" id="A0A5J5EBP9"/>
<dbReference type="Proteomes" id="UP000326924">
    <property type="component" value="Unassembled WGS sequence"/>
</dbReference>
<comment type="caution">
    <text evidence="1">The sequence shown here is derived from an EMBL/GenBank/DDBJ whole genome shotgun (WGS) entry which is preliminary data.</text>
</comment>
<sequence>VKSDEDIIVRDADTNQIVLLVMRNFCGDPEVLEWTDGVVQIGVATKKSVRLNDPGKLALVGWTSGARSEPALMWAKNLLPAAAKELSLPEMLQQYDFNYSSVYALFWNMIRRRLPEEILADLKKFVEKIENAQAEKFTTMNANQTTTYWEMPLQQSAASGLETTTKDKRFNGTQFFQFHQAELAPP</sequence>
<evidence type="ECO:0000313" key="2">
    <source>
        <dbReference type="Proteomes" id="UP000326924"/>
    </source>
</evidence>
<protein>
    <submittedName>
        <fullName evidence="1">Uncharacterized protein</fullName>
    </submittedName>
</protein>
<gene>
    <name evidence="1" type="ORF">FN846DRAFT_788964</name>
</gene>
<accession>A0A5J5EBP9</accession>
<feature type="non-terminal residue" evidence="1">
    <location>
        <position position="1"/>
    </location>
</feature>
<dbReference type="EMBL" id="VXIS01000639">
    <property type="protein sequence ID" value="KAA8892671.1"/>
    <property type="molecule type" value="Genomic_DNA"/>
</dbReference>
<dbReference type="InParanoid" id="A0A5J5EBP9"/>
<dbReference type="OrthoDB" id="5419268at2759"/>
<organism evidence="1 2">
    <name type="scientific">Sphaerosporella brunnea</name>
    <dbReference type="NCBI Taxonomy" id="1250544"/>
    <lineage>
        <taxon>Eukaryota</taxon>
        <taxon>Fungi</taxon>
        <taxon>Dikarya</taxon>
        <taxon>Ascomycota</taxon>
        <taxon>Pezizomycotina</taxon>
        <taxon>Pezizomycetes</taxon>
        <taxon>Pezizales</taxon>
        <taxon>Pyronemataceae</taxon>
        <taxon>Sphaerosporella</taxon>
    </lineage>
</organism>
<keyword evidence="2" id="KW-1185">Reference proteome</keyword>